<reference evidence="9 10" key="1">
    <citation type="submission" date="2018-06" db="EMBL/GenBank/DDBJ databases">
        <authorList>
            <consortium name="Pathogen Informatics"/>
            <person name="Doyle S."/>
        </authorList>
    </citation>
    <scope>NUCLEOTIDE SEQUENCE [LARGE SCALE GENOMIC DNA]</scope>
    <source>
        <strain evidence="9 10">NCTC11179</strain>
    </source>
</reference>
<keyword evidence="5" id="KW-0998">Cell outer membrane</keyword>
<dbReference type="SUPFAM" id="SSF48452">
    <property type="entry name" value="TPR-like"/>
    <property type="match status" value="1"/>
</dbReference>
<feature type="chain" id="PRO_5016863419" evidence="6">
    <location>
        <begin position="23"/>
        <end position="505"/>
    </location>
</feature>
<dbReference type="InterPro" id="IPR011990">
    <property type="entry name" value="TPR-like_helical_dom_sf"/>
</dbReference>
<evidence type="ECO:0000313" key="10">
    <source>
        <dbReference type="Proteomes" id="UP000255024"/>
    </source>
</evidence>
<accession>A0A378U2S4</accession>
<keyword evidence="10" id="KW-1185">Reference proteome</keyword>
<dbReference type="InterPro" id="IPR012944">
    <property type="entry name" value="SusD_RagB_dom"/>
</dbReference>
<dbReference type="Proteomes" id="UP000255024">
    <property type="component" value="Unassembled WGS sequence"/>
</dbReference>
<dbReference type="InterPro" id="IPR033985">
    <property type="entry name" value="SusD-like_N"/>
</dbReference>
<evidence type="ECO:0000259" key="8">
    <source>
        <dbReference type="Pfam" id="PF14322"/>
    </source>
</evidence>
<dbReference type="PROSITE" id="PS51257">
    <property type="entry name" value="PROKAR_LIPOPROTEIN"/>
    <property type="match status" value="1"/>
</dbReference>
<dbReference type="EMBL" id="UGQL01000002">
    <property type="protein sequence ID" value="STZ68964.1"/>
    <property type="molecule type" value="Genomic_DNA"/>
</dbReference>
<evidence type="ECO:0000256" key="1">
    <source>
        <dbReference type="ARBA" id="ARBA00004442"/>
    </source>
</evidence>
<dbReference type="RefSeq" id="WP_115091812.1">
    <property type="nucleotide sequence ID" value="NZ_CP068107.1"/>
</dbReference>
<gene>
    <name evidence="9" type="ORF">NCTC11179_02448</name>
</gene>
<dbReference type="GO" id="GO:0009279">
    <property type="term" value="C:cell outer membrane"/>
    <property type="evidence" value="ECO:0007669"/>
    <property type="project" value="UniProtKB-SubCell"/>
</dbReference>
<comment type="similarity">
    <text evidence="2">Belongs to the SusD family.</text>
</comment>
<sequence length="505" mass="57197">MKNYINYTKVLFLLLSLGLVSCELETSPTDAMEKKEVFKTVSGSEKVLNGSWGQLMETFNSYANPGFGSFLRASDAMGNDVVLQTNKYGFGSHYQFNALYGKGGTNSLSWSLAYKTINNMNNILANIDEAQGDGGERRRVKGQAYALRGFMYLHLASSYAFAIDHNPSALTAPIYLEPTTAKSQPGKRATVTEVYNQALKDLEEALVLIPEGYVRAQKFQFDNNVVLGLLARANLYARNWEKAKEYSDRLLVKNDYLMNEIEYKSGFNDVNNREWIWGHPQTPDQSDASYQFHFLDVTSKDSYYYSFNADPYFKDLFEDGDYRKSMINWAPDPGADLAKASVVWMRYGKFKFKAGQIADIVLMRTSEIYLINAEAKARLNDGDAINKLNAVKQARNAALATNLSGNDLLEAIWLERRKELFGEGFSLVDIVRNQKAVVRKKYEQSKVEYTYVVRDANGNEETITKLMTANGHYALNFPDQSPFVANSPYYLYQIPAVEERENPNL</sequence>
<comment type="subcellular location">
    <subcellularLocation>
        <location evidence="1">Cell outer membrane</location>
    </subcellularLocation>
</comment>
<evidence type="ECO:0000256" key="6">
    <source>
        <dbReference type="SAM" id="SignalP"/>
    </source>
</evidence>
<dbReference type="Gene3D" id="1.25.40.390">
    <property type="match status" value="1"/>
</dbReference>
<evidence type="ECO:0000259" key="7">
    <source>
        <dbReference type="Pfam" id="PF07980"/>
    </source>
</evidence>
<dbReference type="CDD" id="cd08977">
    <property type="entry name" value="SusD"/>
    <property type="match status" value="1"/>
</dbReference>
<dbReference type="Pfam" id="PF14322">
    <property type="entry name" value="SusD-like_3"/>
    <property type="match status" value="1"/>
</dbReference>
<dbReference type="Pfam" id="PF07980">
    <property type="entry name" value="SusD_RagB"/>
    <property type="match status" value="1"/>
</dbReference>
<protein>
    <submittedName>
        <fullName evidence="9">SusD family</fullName>
    </submittedName>
</protein>
<organism evidence="9 10">
    <name type="scientific">Myroides odoratus</name>
    <name type="common">Flavobacterium odoratum</name>
    <dbReference type="NCBI Taxonomy" id="256"/>
    <lineage>
        <taxon>Bacteria</taxon>
        <taxon>Pseudomonadati</taxon>
        <taxon>Bacteroidota</taxon>
        <taxon>Flavobacteriia</taxon>
        <taxon>Flavobacteriales</taxon>
        <taxon>Flavobacteriaceae</taxon>
        <taxon>Myroides</taxon>
    </lineage>
</organism>
<evidence type="ECO:0000256" key="5">
    <source>
        <dbReference type="ARBA" id="ARBA00023237"/>
    </source>
</evidence>
<keyword evidence="3 6" id="KW-0732">Signal</keyword>
<feature type="signal peptide" evidence="6">
    <location>
        <begin position="1"/>
        <end position="22"/>
    </location>
</feature>
<name>A0A378U2S4_MYROD</name>
<evidence type="ECO:0000256" key="2">
    <source>
        <dbReference type="ARBA" id="ARBA00006275"/>
    </source>
</evidence>
<feature type="domain" description="SusD-like N-terminal" evidence="8">
    <location>
        <begin position="102"/>
        <end position="234"/>
    </location>
</feature>
<proteinExistence type="inferred from homology"/>
<evidence type="ECO:0000256" key="4">
    <source>
        <dbReference type="ARBA" id="ARBA00023136"/>
    </source>
</evidence>
<evidence type="ECO:0000313" key="9">
    <source>
        <dbReference type="EMBL" id="STZ68964.1"/>
    </source>
</evidence>
<evidence type="ECO:0000256" key="3">
    <source>
        <dbReference type="ARBA" id="ARBA00022729"/>
    </source>
</evidence>
<dbReference type="AlphaFoldDB" id="A0A378U2S4"/>
<keyword evidence="4" id="KW-0472">Membrane</keyword>
<feature type="domain" description="RagB/SusD" evidence="7">
    <location>
        <begin position="352"/>
        <end position="505"/>
    </location>
</feature>